<dbReference type="AlphaFoldDB" id="A0A1M5V0Z7"/>
<keyword evidence="1" id="KW-0732">Signal</keyword>
<accession>A0A1M5V0Z7</accession>
<gene>
    <name evidence="2" type="ORF">SAMN02745124_01459</name>
</gene>
<evidence type="ECO:0000256" key="1">
    <source>
        <dbReference type="SAM" id="SignalP"/>
    </source>
</evidence>
<organism evidence="2 3">
    <name type="scientific">Desulfofustis glycolicus DSM 9705</name>
    <dbReference type="NCBI Taxonomy" id="1121409"/>
    <lineage>
        <taxon>Bacteria</taxon>
        <taxon>Pseudomonadati</taxon>
        <taxon>Thermodesulfobacteriota</taxon>
        <taxon>Desulfobulbia</taxon>
        <taxon>Desulfobulbales</taxon>
        <taxon>Desulfocapsaceae</taxon>
        <taxon>Desulfofustis</taxon>
    </lineage>
</organism>
<name>A0A1M5V0Z7_9BACT</name>
<feature type="chain" id="PRO_5013223233" description="DUF1439 domain-containing protein" evidence="1">
    <location>
        <begin position="23"/>
        <end position="208"/>
    </location>
</feature>
<dbReference type="Proteomes" id="UP000184139">
    <property type="component" value="Unassembled WGS sequence"/>
</dbReference>
<sequence length="208" mass="21984">MRLTYLVFSILVLLFGATGRSAADSEPVTLHLPEATLADILHKTLPIPIDQPDGSLTGSITVTSIDELQLSDGSVSALIGLTGSDLQVNTSIAGHQLRVNIGSADLDFALTATLRYDRPQQTLFIVPRVSQQNDGQATGQASDTAALLAGLFNGREFPVIIDRLEPLVTETGDRKLTVDLQPVDIAAVPQALVLSLQPVVTVSPIGQP</sequence>
<dbReference type="EMBL" id="FQXS01000006">
    <property type="protein sequence ID" value="SHH68830.1"/>
    <property type="molecule type" value="Genomic_DNA"/>
</dbReference>
<dbReference type="RefSeq" id="WP_143165939.1">
    <property type="nucleotide sequence ID" value="NZ_FQXS01000006.1"/>
</dbReference>
<feature type="signal peptide" evidence="1">
    <location>
        <begin position="1"/>
        <end position="22"/>
    </location>
</feature>
<reference evidence="2 3" key="1">
    <citation type="submission" date="2016-11" db="EMBL/GenBank/DDBJ databases">
        <authorList>
            <person name="Jaros S."/>
            <person name="Januszkiewicz K."/>
            <person name="Wedrychowicz H."/>
        </authorList>
    </citation>
    <scope>NUCLEOTIDE SEQUENCE [LARGE SCALE GENOMIC DNA]</scope>
    <source>
        <strain evidence="2 3">DSM 9705</strain>
    </source>
</reference>
<dbReference type="OrthoDB" id="5431666at2"/>
<keyword evidence="3" id="KW-1185">Reference proteome</keyword>
<proteinExistence type="predicted"/>
<dbReference type="STRING" id="1121409.SAMN02745124_01459"/>
<protein>
    <recommendedName>
        <fullName evidence="4">DUF1439 domain-containing protein</fullName>
    </recommendedName>
</protein>
<evidence type="ECO:0000313" key="3">
    <source>
        <dbReference type="Proteomes" id="UP000184139"/>
    </source>
</evidence>
<evidence type="ECO:0008006" key="4">
    <source>
        <dbReference type="Google" id="ProtNLM"/>
    </source>
</evidence>
<evidence type="ECO:0000313" key="2">
    <source>
        <dbReference type="EMBL" id="SHH68830.1"/>
    </source>
</evidence>